<evidence type="ECO:0000313" key="4">
    <source>
        <dbReference type="EMBL" id="MBE1161572.1"/>
    </source>
</evidence>
<dbReference type="Pfam" id="PF04972">
    <property type="entry name" value="BON"/>
    <property type="match status" value="1"/>
</dbReference>
<feature type="compositionally biased region" description="Polar residues" evidence="1">
    <location>
        <begin position="44"/>
        <end position="64"/>
    </location>
</feature>
<keyword evidence="2" id="KW-0732">Signal</keyword>
<proteinExistence type="predicted"/>
<reference evidence="4 5" key="1">
    <citation type="submission" date="2020-09" db="EMBL/GenBank/DDBJ databases">
        <title>Dyella sp. 7MK23 isolated from forest soil.</title>
        <authorList>
            <person name="Fu J."/>
        </authorList>
    </citation>
    <scope>NUCLEOTIDE SEQUENCE [LARGE SCALE GENOMIC DNA]</scope>
    <source>
        <strain evidence="4 5">7MK23</strain>
    </source>
</reference>
<dbReference type="PROSITE" id="PS50914">
    <property type="entry name" value="BON"/>
    <property type="match status" value="1"/>
</dbReference>
<gene>
    <name evidence="4" type="ORF">IGX34_14405</name>
</gene>
<keyword evidence="5" id="KW-1185">Reference proteome</keyword>
<comment type="caution">
    <text evidence="4">The sequence shown here is derived from an EMBL/GenBank/DDBJ whole genome shotgun (WGS) entry which is preliminary data.</text>
</comment>
<feature type="signal peptide" evidence="2">
    <location>
        <begin position="1"/>
        <end position="26"/>
    </location>
</feature>
<name>A0ABR9GC12_9GAMM</name>
<protein>
    <submittedName>
        <fullName evidence="4">BON domain-containing protein</fullName>
    </submittedName>
</protein>
<dbReference type="EMBL" id="JACZZA010000008">
    <property type="protein sequence ID" value="MBE1161572.1"/>
    <property type="molecule type" value="Genomic_DNA"/>
</dbReference>
<accession>A0ABR9GC12</accession>
<organism evidence="4 5">
    <name type="scientific">Dyella acidiphila</name>
    <dbReference type="NCBI Taxonomy" id="2775866"/>
    <lineage>
        <taxon>Bacteria</taxon>
        <taxon>Pseudomonadati</taxon>
        <taxon>Pseudomonadota</taxon>
        <taxon>Gammaproteobacteria</taxon>
        <taxon>Lysobacterales</taxon>
        <taxon>Rhodanobacteraceae</taxon>
        <taxon>Dyella</taxon>
    </lineage>
</organism>
<feature type="region of interest" description="Disordered" evidence="1">
    <location>
        <begin position="30"/>
        <end position="70"/>
    </location>
</feature>
<evidence type="ECO:0000313" key="5">
    <source>
        <dbReference type="Proteomes" id="UP000651010"/>
    </source>
</evidence>
<dbReference type="Gene3D" id="3.30.1340.30">
    <property type="match status" value="1"/>
</dbReference>
<feature type="chain" id="PRO_5046619639" evidence="2">
    <location>
        <begin position="27"/>
        <end position="139"/>
    </location>
</feature>
<dbReference type="Proteomes" id="UP000651010">
    <property type="component" value="Unassembled WGS sequence"/>
</dbReference>
<evidence type="ECO:0000256" key="2">
    <source>
        <dbReference type="SAM" id="SignalP"/>
    </source>
</evidence>
<evidence type="ECO:0000259" key="3">
    <source>
        <dbReference type="PROSITE" id="PS50914"/>
    </source>
</evidence>
<dbReference type="InterPro" id="IPR007055">
    <property type="entry name" value="BON_dom"/>
</dbReference>
<dbReference type="RefSeq" id="WP_192556413.1">
    <property type="nucleotide sequence ID" value="NZ_JACZZA010000008.1"/>
</dbReference>
<sequence>MRHPPNHAALASVCFVALLTSAALFAQPQTAPASSSSSTSSPAVDNTQTNTRDRSGQTTTPTHQPNDKTDIKLAAAVRRAIVKDKSLSTLAHNVKIVAADGTVTLRGPVKSEDEKSRVETAVKDVSGVNSVDNELDVKQ</sequence>
<evidence type="ECO:0000256" key="1">
    <source>
        <dbReference type="SAM" id="MobiDB-lite"/>
    </source>
</evidence>
<feature type="compositionally biased region" description="Low complexity" evidence="1">
    <location>
        <begin position="30"/>
        <end position="43"/>
    </location>
</feature>
<feature type="domain" description="BON" evidence="3">
    <location>
        <begin position="69"/>
        <end position="139"/>
    </location>
</feature>